<sequence>MNILLIAIVALTVVVWAYRRESSILFSEEVEAALPEEIDFNLHIKPILSDRCFACHGPDENKREAGLRLDDEAFAFAAFGEGKRQYALVPGKPHKSAVYHRIVSTDPDLIMPPPESNLVLSPTEIALITRWIEQGAAYKPHWSFIPPSKPELPPVDRSDWATHPIDRFVYTKMVQQGLEPSEQASKETLIRRVSFDLIGLPPSVEEVDEFLLDTSPNAYEKLVDRLLQSPHFGERMASEWLDVARYADSHGYQDDGMRNMWPWRDWVIRSFNANLPYDEFIVWQLAGDLLPEATVDQVLATGFNRNHPQSQEGGVIPEEYRVEYVADRANTLGKAFLGLSTECARCHDHKYDPLSQKEYFQLYAFFNSIKETGQVPYMGEPSPTLILTDEETEEKLAYIREKISEQERELDPNREEYRKGFEKWLLKMRANPPSQLELPGRVGHYPLDAPIDNQFKNIADPAKPASMVVIQTDKDLQVVEGKVGNAVKLVGDSFVDLGNQLAYFERNEPFSISLWYKALADSLKGPIFSKTGGFANGFRGYELLAAGDGTLRGLITHTWPANGIEVWTKEKVPVGEWVHLAMVYDGSSKASGLQLFLNGKPLTLEVETDNLRRSILSYGKEKRSIGHPGNLQIGKRGTNFAETLDQSLVDEFSVFDRRLSAIEVEALHSSGNPLSSYLAKGMEKELFDHYLLSVDQVYQGRLNSLTQLRGEESAVLSAQPEVMVMQERQIPLPTHVLARGTYDAPAEQVFPGTPSAIMAFAEDFPQNRLGLAKWVVHENNPLTARVAVNRYWQLVFGRGIVSTVDDFGNQGAFPSHPELLDWLAVHFRESGWNVKELLKLLVTSATYKQSSERNDRLREKDPDNVWLARGPSYRMPVEMIRDNALAVSGLLSRDIGGRSVKPYQPDGLWKELATANVREYVQDTGGNLYRRGLYTIWKRSSPPPSMISFDASDKYTCTVERQKTNTPLQALVLMNDPQYVEAARALAERMIREGGLDTEEQIRYGFKAMTSRSPNQRELGILRRQYELELEEFRTAPHTALGLLKLGDSSPDPRLPREELAAMTLVASTLVNYDDAVYKR</sequence>
<dbReference type="Pfam" id="PF07635">
    <property type="entry name" value="PSCyt1"/>
    <property type="match status" value="1"/>
</dbReference>
<dbReference type="PANTHER" id="PTHR35889:SF3">
    <property type="entry name" value="F-BOX DOMAIN-CONTAINING PROTEIN"/>
    <property type="match status" value="1"/>
</dbReference>
<feature type="domain" description="LamG-like jellyroll fold" evidence="3">
    <location>
        <begin position="508"/>
        <end position="662"/>
    </location>
</feature>
<protein>
    <recommendedName>
        <fullName evidence="3">LamG-like jellyroll fold domain-containing protein</fullName>
    </recommendedName>
</protein>
<evidence type="ECO:0000259" key="3">
    <source>
        <dbReference type="SMART" id="SM00560"/>
    </source>
</evidence>
<dbReference type="EMBL" id="AQHR01000010">
    <property type="protein sequence ID" value="EON79241.1"/>
    <property type="molecule type" value="Genomic_DNA"/>
</dbReference>
<name>R7ZYR2_9BACT</name>
<reference evidence="4 5" key="1">
    <citation type="submission" date="2013-02" db="EMBL/GenBank/DDBJ databases">
        <title>A novel strain isolated from Lonar lake, Maharashtra, India.</title>
        <authorList>
            <person name="Singh A."/>
        </authorList>
    </citation>
    <scope>NUCLEOTIDE SEQUENCE [LARGE SCALE GENOMIC DNA]</scope>
    <source>
        <strain evidence="4 5">AK24</strain>
    </source>
</reference>
<dbReference type="Pfam" id="PF07587">
    <property type="entry name" value="PSD1"/>
    <property type="match status" value="1"/>
</dbReference>
<dbReference type="InterPro" id="IPR013320">
    <property type="entry name" value="ConA-like_dom_sf"/>
</dbReference>
<dbReference type="SUPFAM" id="SSF49899">
    <property type="entry name" value="Concanavalin A-like lectins/glucanases"/>
    <property type="match status" value="1"/>
</dbReference>
<evidence type="ECO:0000256" key="1">
    <source>
        <dbReference type="ARBA" id="ARBA00022729"/>
    </source>
</evidence>
<dbReference type="GO" id="GO:0009055">
    <property type="term" value="F:electron transfer activity"/>
    <property type="evidence" value="ECO:0007669"/>
    <property type="project" value="InterPro"/>
</dbReference>
<organism evidence="4 5">
    <name type="scientific">Lunatimonas lonarensis</name>
    <dbReference type="NCBI Taxonomy" id="1232681"/>
    <lineage>
        <taxon>Bacteria</taxon>
        <taxon>Pseudomonadati</taxon>
        <taxon>Bacteroidota</taxon>
        <taxon>Cytophagia</taxon>
        <taxon>Cytophagales</taxon>
        <taxon>Cyclobacteriaceae</taxon>
    </lineage>
</organism>
<dbReference type="GO" id="GO:0020037">
    <property type="term" value="F:heme binding"/>
    <property type="evidence" value="ECO:0007669"/>
    <property type="project" value="InterPro"/>
</dbReference>
<dbReference type="STRING" id="1232681.ADIS_0246"/>
<dbReference type="InterPro" id="IPR011429">
    <property type="entry name" value="Cyt_c_Planctomycete-type"/>
</dbReference>
<accession>R7ZYR2</accession>
<dbReference type="InterPro" id="IPR022655">
    <property type="entry name" value="DUF1553"/>
</dbReference>
<dbReference type="AlphaFoldDB" id="R7ZYR2"/>
<dbReference type="InterPro" id="IPR006558">
    <property type="entry name" value="LamG-like"/>
</dbReference>
<dbReference type="InterPro" id="IPR011444">
    <property type="entry name" value="DUF1549"/>
</dbReference>
<keyword evidence="1" id="KW-0732">Signal</keyword>
<dbReference type="SMART" id="SM00560">
    <property type="entry name" value="LamGL"/>
    <property type="match status" value="1"/>
</dbReference>
<dbReference type="PANTHER" id="PTHR35889">
    <property type="entry name" value="CYCLOINULO-OLIGOSACCHARIDE FRUCTANOTRANSFERASE-RELATED"/>
    <property type="match status" value="1"/>
</dbReference>
<dbReference type="InterPro" id="IPR036909">
    <property type="entry name" value="Cyt_c-like_dom_sf"/>
</dbReference>
<evidence type="ECO:0000256" key="2">
    <source>
        <dbReference type="ARBA" id="ARBA00023157"/>
    </source>
</evidence>
<evidence type="ECO:0000313" key="5">
    <source>
        <dbReference type="Proteomes" id="UP000013909"/>
    </source>
</evidence>
<keyword evidence="5" id="KW-1185">Reference proteome</keyword>
<dbReference type="Pfam" id="PF07583">
    <property type="entry name" value="PSCyt2"/>
    <property type="match status" value="1"/>
</dbReference>
<proteinExistence type="predicted"/>
<dbReference type="Gene3D" id="2.60.120.200">
    <property type="match status" value="1"/>
</dbReference>
<evidence type="ECO:0000313" key="4">
    <source>
        <dbReference type="EMBL" id="EON79241.1"/>
    </source>
</evidence>
<dbReference type="Proteomes" id="UP000013909">
    <property type="component" value="Unassembled WGS sequence"/>
</dbReference>
<keyword evidence="2" id="KW-1015">Disulfide bond</keyword>
<dbReference type="SUPFAM" id="SSF46626">
    <property type="entry name" value="Cytochrome c"/>
    <property type="match status" value="1"/>
</dbReference>
<comment type="caution">
    <text evidence="4">The sequence shown here is derived from an EMBL/GenBank/DDBJ whole genome shotgun (WGS) entry which is preliminary data.</text>
</comment>
<dbReference type="Pfam" id="PF13385">
    <property type="entry name" value="Laminin_G_3"/>
    <property type="match status" value="1"/>
</dbReference>
<dbReference type="PATRIC" id="fig|1288963.3.peg.244"/>
<dbReference type="GO" id="GO:0004553">
    <property type="term" value="F:hydrolase activity, hydrolyzing O-glycosyl compounds"/>
    <property type="evidence" value="ECO:0007669"/>
    <property type="project" value="UniProtKB-ARBA"/>
</dbReference>
<dbReference type="GO" id="GO:0005975">
    <property type="term" value="P:carbohydrate metabolic process"/>
    <property type="evidence" value="ECO:0007669"/>
    <property type="project" value="UniProtKB-ARBA"/>
</dbReference>
<gene>
    <name evidence="4" type="ORF">ADIS_0246</name>
</gene>